<evidence type="ECO:0000313" key="3">
    <source>
        <dbReference type="EMBL" id="VDI25840.1"/>
    </source>
</evidence>
<dbReference type="Pfam" id="PF00643">
    <property type="entry name" value="zf-B_box"/>
    <property type="match status" value="1"/>
</dbReference>
<dbReference type="GO" id="GO:0061630">
    <property type="term" value="F:ubiquitin protein ligase activity"/>
    <property type="evidence" value="ECO:0007669"/>
    <property type="project" value="TreeGrafter"/>
</dbReference>
<keyword evidence="1" id="KW-0479">Metal-binding</keyword>
<dbReference type="Gene3D" id="3.30.160.60">
    <property type="entry name" value="Classic Zinc Finger"/>
    <property type="match status" value="1"/>
</dbReference>
<protein>
    <recommendedName>
        <fullName evidence="2">B box-type domain-containing protein</fullName>
    </recommendedName>
</protein>
<evidence type="ECO:0000313" key="4">
    <source>
        <dbReference type="Proteomes" id="UP000596742"/>
    </source>
</evidence>
<reference evidence="3" key="1">
    <citation type="submission" date="2018-11" db="EMBL/GenBank/DDBJ databases">
        <authorList>
            <person name="Alioto T."/>
            <person name="Alioto T."/>
        </authorList>
    </citation>
    <scope>NUCLEOTIDE SEQUENCE</scope>
</reference>
<comment type="caution">
    <text evidence="3">The sequence shown here is derived from an EMBL/GenBank/DDBJ whole genome shotgun (WGS) entry which is preliminary data.</text>
</comment>
<evidence type="ECO:0000259" key="2">
    <source>
        <dbReference type="PROSITE" id="PS50119"/>
    </source>
</evidence>
<dbReference type="EMBL" id="UYJE01004190">
    <property type="protein sequence ID" value="VDI25840.1"/>
    <property type="molecule type" value="Genomic_DNA"/>
</dbReference>
<name>A0A8B6DY27_MYTGA</name>
<keyword evidence="1" id="KW-0863">Zinc-finger</keyword>
<gene>
    <name evidence="3" type="ORF">MGAL_10B052549</name>
</gene>
<dbReference type="Proteomes" id="UP000596742">
    <property type="component" value="Unassembled WGS sequence"/>
</dbReference>
<organism evidence="3 4">
    <name type="scientific">Mytilus galloprovincialis</name>
    <name type="common">Mediterranean mussel</name>
    <dbReference type="NCBI Taxonomy" id="29158"/>
    <lineage>
        <taxon>Eukaryota</taxon>
        <taxon>Metazoa</taxon>
        <taxon>Spiralia</taxon>
        <taxon>Lophotrochozoa</taxon>
        <taxon>Mollusca</taxon>
        <taxon>Bivalvia</taxon>
        <taxon>Autobranchia</taxon>
        <taxon>Pteriomorphia</taxon>
        <taxon>Mytilida</taxon>
        <taxon>Mytiloidea</taxon>
        <taxon>Mytilidae</taxon>
        <taxon>Mytilinae</taxon>
        <taxon>Mytilus</taxon>
    </lineage>
</organism>
<dbReference type="PANTHER" id="PTHR25462:SF306">
    <property type="entry name" value="TRIPARTITE MOTIF CONTAINING 9"/>
    <property type="match status" value="1"/>
</dbReference>
<dbReference type="PANTHER" id="PTHR25462">
    <property type="entry name" value="BONUS, ISOFORM C-RELATED"/>
    <property type="match status" value="1"/>
</dbReference>
<evidence type="ECO:0000256" key="1">
    <source>
        <dbReference type="PROSITE-ProRule" id="PRU00024"/>
    </source>
</evidence>
<dbReference type="SUPFAM" id="SSF57845">
    <property type="entry name" value="B-box zinc-binding domain"/>
    <property type="match status" value="1"/>
</dbReference>
<keyword evidence="4" id="KW-1185">Reference proteome</keyword>
<feature type="domain" description="B box-type" evidence="2">
    <location>
        <begin position="22"/>
        <end position="62"/>
    </location>
</feature>
<keyword evidence="1" id="KW-0862">Zinc</keyword>
<dbReference type="InterPro" id="IPR000315">
    <property type="entry name" value="Znf_B-box"/>
</dbReference>
<accession>A0A8B6DY27</accession>
<dbReference type="GO" id="GO:0008270">
    <property type="term" value="F:zinc ion binding"/>
    <property type="evidence" value="ECO:0007669"/>
    <property type="project" value="UniProtKB-KW"/>
</dbReference>
<sequence>MEMASLNRQSTFKLTAADVIPKGKSKCKDDNEDLSFVCNTCNVAVCISCVTGSHKRHDLSKLRDSISRLKASNEVELYSKVQEATTNMKKIEEGIQAFDVKVERVVKAITEEGTHIKAMVDKCVGEMIASVKDQSRKERDKLTQKMAVTKVDLKAGSDLDKNLYELYKTRNDGKLLQSLQTLTDDIANLTIEPLTEYPDVHHTAKSVTDHDILQLFGTFNISGVRKGQTGHRENELQKPKRYGNVLCKIYSHDNVTSSSTV</sequence>
<dbReference type="PROSITE" id="PS50119">
    <property type="entry name" value="ZF_BBOX"/>
    <property type="match status" value="1"/>
</dbReference>
<dbReference type="AlphaFoldDB" id="A0A8B6DY27"/>
<proteinExistence type="predicted"/>
<dbReference type="OrthoDB" id="6088471at2759"/>
<dbReference type="InterPro" id="IPR047153">
    <property type="entry name" value="TRIM45/56/19-like"/>
</dbReference>